<feature type="signal peptide" evidence="1">
    <location>
        <begin position="1"/>
        <end position="17"/>
    </location>
</feature>
<dbReference type="InterPro" id="IPR006150">
    <property type="entry name" value="Cys_repeat_1"/>
</dbReference>
<reference evidence="2 3" key="1">
    <citation type="submission" date="2024-08" db="EMBL/GenBank/DDBJ databases">
        <title>Gnathostoma spinigerum genome.</title>
        <authorList>
            <person name="Gonzalez-Bertolin B."/>
            <person name="Monzon S."/>
            <person name="Zaballos A."/>
            <person name="Jimenez P."/>
            <person name="Dekumyoy P."/>
            <person name="Varona S."/>
            <person name="Cuesta I."/>
            <person name="Sumanam S."/>
            <person name="Adisakwattana P."/>
            <person name="Gasser R.B."/>
            <person name="Hernandez-Gonzalez A."/>
            <person name="Young N.D."/>
            <person name="Perteguer M.J."/>
        </authorList>
    </citation>
    <scope>NUCLEOTIDE SEQUENCE [LARGE SCALE GENOMIC DNA]</scope>
    <source>
        <strain evidence="2">AL3</strain>
        <tissue evidence="2">Liver</tissue>
    </source>
</reference>
<name>A0ABD6EC76_9BILA</name>
<comment type="caution">
    <text evidence="2">The sequence shown here is derived from an EMBL/GenBank/DDBJ whole genome shotgun (WGS) entry which is preliminary data.</text>
</comment>
<protein>
    <submittedName>
        <fullName evidence="2">Uncharacterized protein</fullName>
    </submittedName>
</protein>
<keyword evidence="3" id="KW-1185">Reference proteome</keyword>
<organism evidence="2 3">
    <name type="scientific">Gnathostoma spinigerum</name>
    <dbReference type="NCBI Taxonomy" id="75299"/>
    <lineage>
        <taxon>Eukaryota</taxon>
        <taxon>Metazoa</taxon>
        <taxon>Ecdysozoa</taxon>
        <taxon>Nematoda</taxon>
        <taxon>Chromadorea</taxon>
        <taxon>Rhabditida</taxon>
        <taxon>Spirurina</taxon>
        <taxon>Gnathostomatomorpha</taxon>
        <taxon>Gnathostomatoidea</taxon>
        <taxon>Gnathostomatidae</taxon>
        <taxon>Gnathostoma</taxon>
    </lineage>
</organism>
<keyword evidence="1" id="KW-0732">Signal</keyword>
<evidence type="ECO:0000313" key="2">
    <source>
        <dbReference type="EMBL" id="MFH4977256.1"/>
    </source>
</evidence>
<dbReference type="AlphaFoldDB" id="A0ABD6EC76"/>
<evidence type="ECO:0000256" key="1">
    <source>
        <dbReference type="SAM" id="SignalP"/>
    </source>
</evidence>
<gene>
    <name evidence="2" type="ORF">AB6A40_003965</name>
</gene>
<accession>A0ABD6EC76</accession>
<evidence type="ECO:0000313" key="3">
    <source>
        <dbReference type="Proteomes" id="UP001608902"/>
    </source>
</evidence>
<proteinExistence type="predicted"/>
<dbReference type="SMART" id="SM00289">
    <property type="entry name" value="WR1"/>
    <property type="match status" value="1"/>
</dbReference>
<dbReference type="EMBL" id="JBGFUD010002172">
    <property type="protein sequence ID" value="MFH4977256.1"/>
    <property type="molecule type" value="Genomic_DNA"/>
</dbReference>
<feature type="chain" id="PRO_5044861353" evidence="1">
    <location>
        <begin position="18"/>
        <end position="97"/>
    </location>
</feature>
<dbReference type="Proteomes" id="UP001608902">
    <property type="component" value="Unassembled WGS sequence"/>
</dbReference>
<sequence length="97" mass="10928">MHHLLTTLIFLSTACYAGRLPPSDKLNETPICLDGRRPLMEFHQPVICDSKCSDGYLCQFSQHEGSVKGICCPDIEHLVELYDKEGGFGDQKFEQPQ</sequence>